<dbReference type="EMBL" id="CP130953">
    <property type="protein sequence ID" value="WLF48956.1"/>
    <property type="molecule type" value="Genomic_DNA"/>
</dbReference>
<accession>A0AAX3YIU1</accession>
<proteinExistence type="predicted"/>
<evidence type="ECO:0000313" key="4">
    <source>
        <dbReference type="Proteomes" id="UP001066327"/>
    </source>
</evidence>
<name>A0AAX3YIU1_RHOOP</name>
<sequence>MTVWVDKDGNYMAAPNTATDNALGAIGAALGFLMLGTVGCGLLLLGVHWLLDKHHRSQWQREWQGLGHAPGWSVN</sequence>
<evidence type="ECO:0000313" key="3">
    <source>
        <dbReference type="EMBL" id="WLF48956.1"/>
    </source>
</evidence>
<organism evidence="3 5">
    <name type="scientific">Rhodococcus opacus</name>
    <name type="common">Nocardia opaca</name>
    <dbReference type="NCBI Taxonomy" id="37919"/>
    <lineage>
        <taxon>Bacteria</taxon>
        <taxon>Bacillati</taxon>
        <taxon>Actinomycetota</taxon>
        <taxon>Actinomycetes</taxon>
        <taxon>Mycobacteriales</taxon>
        <taxon>Nocardiaceae</taxon>
        <taxon>Rhodococcus</taxon>
    </lineage>
</organism>
<dbReference type="RefSeq" id="WP_005565134.1">
    <property type="nucleotide sequence ID" value="NZ_CAJUXZ010000001.1"/>
</dbReference>
<keyword evidence="1" id="KW-0472">Membrane</keyword>
<gene>
    <name evidence="2" type="ORF">O4328_17160</name>
    <name evidence="3" type="ORF">Q5707_08175</name>
</gene>
<dbReference type="AlphaFoldDB" id="A0AAX3YIU1"/>
<protein>
    <submittedName>
        <fullName evidence="3">Uncharacterized protein</fullName>
    </submittedName>
</protein>
<keyword evidence="1" id="KW-0812">Transmembrane</keyword>
<keyword evidence="4" id="KW-1185">Reference proteome</keyword>
<evidence type="ECO:0000256" key="1">
    <source>
        <dbReference type="SAM" id="Phobius"/>
    </source>
</evidence>
<dbReference type="EMBL" id="JAPWIS010000008">
    <property type="protein sequence ID" value="MCZ4585409.1"/>
    <property type="molecule type" value="Genomic_DNA"/>
</dbReference>
<feature type="transmembrane region" description="Helical" evidence="1">
    <location>
        <begin position="22"/>
        <end position="51"/>
    </location>
</feature>
<reference evidence="2" key="1">
    <citation type="submission" date="2022-12" db="EMBL/GenBank/DDBJ databases">
        <authorList>
            <person name="Krivoruchko A.V."/>
            <person name="Elkin A."/>
        </authorList>
    </citation>
    <scope>NUCLEOTIDE SEQUENCE</scope>
    <source>
        <strain evidence="2">IEGM 249</strain>
    </source>
</reference>
<evidence type="ECO:0000313" key="5">
    <source>
        <dbReference type="Proteomes" id="UP001231166"/>
    </source>
</evidence>
<reference evidence="3" key="2">
    <citation type="submission" date="2023-07" db="EMBL/GenBank/DDBJ databases">
        <title>Genomic analysis of Rhodococcus opacus VOC-14 with glycol ethers degradation activity.</title>
        <authorList>
            <person name="Narkevich D.A."/>
            <person name="Hlushen A.M."/>
            <person name="Akhremchuk A.E."/>
            <person name="Sikolenko M.A."/>
            <person name="Valentovich L.N."/>
        </authorList>
    </citation>
    <scope>NUCLEOTIDE SEQUENCE</scope>
    <source>
        <strain evidence="3">VOC-14</strain>
    </source>
</reference>
<evidence type="ECO:0000313" key="2">
    <source>
        <dbReference type="EMBL" id="MCZ4585409.1"/>
    </source>
</evidence>
<dbReference type="Proteomes" id="UP001231166">
    <property type="component" value="Chromosome"/>
</dbReference>
<dbReference type="Proteomes" id="UP001066327">
    <property type="component" value="Unassembled WGS sequence"/>
</dbReference>
<keyword evidence="1" id="KW-1133">Transmembrane helix</keyword>